<feature type="region of interest" description="Disordered" evidence="6">
    <location>
        <begin position="1"/>
        <end position="28"/>
    </location>
</feature>
<comment type="similarity">
    <text evidence="5">Belongs to the COX19 family.</text>
</comment>
<dbReference type="STRING" id="913774.A0A0C3HFG2"/>
<organism evidence="8 9">
    <name type="scientific">Oidiodendron maius (strain Zn)</name>
    <dbReference type="NCBI Taxonomy" id="913774"/>
    <lineage>
        <taxon>Eukaryota</taxon>
        <taxon>Fungi</taxon>
        <taxon>Dikarya</taxon>
        <taxon>Ascomycota</taxon>
        <taxon>Pezizomycotina</taxon>
        <taxon>Leotiomycetes</taxon>
        <taxon>Leotiomycetes incertae sedis</taxon>
        <taxon>Myxotrichaceae</taxon>
        <taxon>Oidiodendron</taxon>
    </lineage>
</organism>
<evidence type="ECO:0000256" key="1">
    <source>
        <dbReference type="ARBA" id="ARBA00004496"/>
    </source>
</evidence>
<evidence type="ECO:0000256" key="4">
    <source>
        <dbReference type="ARBA" id="ARBA00037279"/>
    </source>
</evidence>
<keyword evidence="9" id="KW-1185">Reference proteome</keyword>
<evidence type="ECO:0000256" key="6">
    <source>
        <dbReference type="SAM" id="MobiDB-lite"/>
    </source>
</evidence>
<feature type="domain" description="CHCH" evidence="7">
    <location>
        <begin position="32"/>
        <end position="66"/>
    </location>
</feature>
<feature type="compositionally biased region" description="Polar residues" evidence="6">
    <location>
        <begin position="1"/>
        <end position="15"/>
    </location>
</feature>
<dbReference type="InterPro" id="IPR051383">
    <property type="entry name" value="COX19"/>
</dbReference>
<dbReference type="InterPro" id="IPR010625">
    <property type="entry name" value="CHCH"/>
</dbReference>
<reference evidence="8 9" key="1">
    <citation type="submission" date="2014-04" db="EMBL/GenBank/DDBJ databases">
        <authorList>
            <consortium name="DOE Joint Genome Institute"/>
            <person name="Kuo A."/>
            <person name="Martino E."/>
            <person name="Perotto S."/>
            <person name="Kohler A."/>
            <person name="Nagy L.G."/>
            <person name="Floudas D."/>
            <person name="Copeland A."/>
            <person name="Barry K.W."/>
            <person name="Cichocki N."/>
            <person name="Veneault-Fourrey C."/>
            <person name="LaButti K."/>
            <person name="Lindquist E.A."/>
            <person name="Lipzen A."/>
            <person name="Lundell T."/>
            <person name="Morin E."/>
            <person name="Murat C."/>
            <person name="Sun H."/>
            <person name="Tunlid A."/>
            <person name="Henrissat B."/>
            <person name="Grigoriev I.V."/>
            <person name="Hibbett D.S."/>
            <person name="Martin F."/>
            <person name="Nordberg H.P."/>
            <person name="Cantor M.N."/>
            <person name="Hua S.X."/>
        </authorList>
    </citation>
    <scope>NUCLEOTIDE SEQUENCE [LARGE SCALE GENOMIC DNA]</scope>
    <source>
        <strain evidence="8 9">Zn</strain>
    </source>
</reference>
<evidence type="ECO:0000259" key="7">
    <source>
        <dbReference type="Pfam" id="PF06747"/>
    </source>
</evidence>
<feature type="region of interest" description="Disordered" evidence="6">
    <location>
        <begin position="82"/>
        <end position="106"/>
    </location>
</feature>
<dbReference type="EMBL" id="KN832875">
    <property type="protein sequence ID" value="KIN01895.1"/>
    <property type="molecule type" value="Genomic_DNA"/>
</dbReference>
<sequence>MSTFGSPGGRQINSKPTPPERGSFPLDHDGECKAVMQSYLGCMKKNKGMNDPECRNLAKAYLNCRMDRNLMAKDEFKNLGFADEEPSEASKNDGGTDRGSKGELRW</sequence>
<dbReference type="GO" id="GO:0033617">
    <property type="term" value="P:mitochondrial respiratory chain complex IV assembly"/>
    <property type="evidence" value="ECO:0007669"/>
    <property type="project" value="TreeGrafter"/>
</dbReference>
<evidence type="ECO:0000256" key="2">
    <source>
        <dbReference type="ARBA" id="ARBA00022490"/>
    </source>
</evidence>
<protein>
    <recommendedName>
        <fullName evidence="7">CHCH domain-containing protein</fullName>
    </recommendedName>
</protein>
<dbReference type="Proteomes" id="UP000054321">
    <property type="component" value="Unassembled WGS sequence"/>
</dbReference>
<accession>A0A0C3HFG2</accession>
<dbReference type="PANTHER" id="PTHR21107:SF2">
    <property type="entry name" value="CYTOCHROME C OXIDASE ASSEMBLY PROTEIN COX19"/>
    <property type="match status" value="1"/>
</dbReference>
<dbReference type="InParanoid" id="A0A0C3HFG2"/>
<comment type="function">
    <text evidence="4">Required for the assembly of mitochondrial cytochrome c oxidase.</text>
</comment>
<feature type="compositionally biased region" description="Basic and acidic residues" evidence="6">
    <location>
        <begin position="88"/>
        <end position="106"/>
    </location>
</feature>
<proteinExistence type="inferred from homology"/>
<dbReference type="HOGENOM" id="CLU_141947_3_1_1"/>
<keyword evidence="3" id="KW-1015">Disulfide bond</keyword>
<dbReference type="PANTHER" id="PTHR21107">
    <property type="entry name" value="CYTOCHROME C OXIDASE ASSEMBLY PROTEIN COX19"/>
    <property type="match status" value="1"/>
</dbReference>
<dbReference type="AlphaFoldDB" id="A0A0C3HFG2"/>
<dbReference type="GO" id="GO:0005758">
    <property type="term" value="C:mitochondrial intermembrane space"/>
    <property type="evidence" value="ECO:0007669"/>
    <property type="project" value="TreeGrafter"/>
</dbReference>
<evidence type="ECO:0000313" key="8">
    <source>
        <dbReference type="EMBL" id="KIN01895.1"/>
    </source>
</evidence>
<gene>
    <name evidence="8" type="ORF">OIDMADRAFT_18716</name>
</gene>
<keyword evidence="2" id="KW-0963">Cytoplasm</keyword>
<comment type="subcellular location">
    <subcellularLocation>
        <location evidence="1">Cytoplasm</location>
    </subcellularLocation>
</comment>
<reference evidence="9" key="2">
    <citation type="submission" date="2015-01" db="EMBL/GenBank/DDBJ databases">
        <title>Evolutionary Origins and Diversification of the Mycorrhizal Mutualists.</title>
        <authorList>
            <consortium name="DOE Joint Genome Institute"/>
            <consortium name="Mycorrhizal Genomics Consortium"/>
            <person name="Kohler A."/>
            <person name="Kuo A."/>
            <person name="Nagy L.G."/>
            <person name="Floudas D."/>
            <person name="Copeland A."/>
            <person name="Barry K.W."/>
            <person name="Cichocki N."/>
            <person name="Veneault-Fourrey C."/>
            <person name="LaButti K."/>
            <person name="Lindquist E.A."/>
            <person name="Lipzen A."/>
            <person name="Lundell T."/>
            <person name="Morin E."/>
            <person name="Murat C."/>
            <person name="Riley R."/>
            <person name="Ohm R."/>
            <person name="Sun H."/>
            <person name="Tunlid A."/>
            <person name="Henrissat B."/>
            <person name="Grigoriev I.V."/>
            <person name="Hibbett D.S."/>
            <person name="Martin F."/>
        </authorList>
    </citation>
    <scope>NUCLEOTIDE SEQUENCE [LARGE SCALE GENOMIC DNA]</scope>
    <source>
        <strain evidence="9">Zn</strain>
    </source>
</reference>
<evidence type="ECO:0000256" key="3">
    <source>
        <dbReference type="ARBA" id="ARBA00023157"/>
    </source>
</evidence>
<evidence type="ECO:0000256" key="5">
    <source>
        <dbReference type="ARBA" id="ARBA00038223"/>
    </source>
</evidence>
<name>A0A0C3HFG2_OIDMZ</name>
<dbReference type="Pfam" id="PF06747">
    <property type="entry name" value="CHCH"/>
    <property type="match status" value="1"/>
</dbReference>
<dbReference type="OrthoDB" id="268594at2759"/>
<dbReference type="PROSITE" id="PS51808">
    <property type="entry name" value="CHCH"/>
    <property type="match status" value="1"/>
</dbReference>
<evidence type="ECO:0000313" key="9">
    <source>
        <dbReference type="Proteomes" id="UP000054321"/>
    </source>
</evidence>